<gene>
    <name evidence="3" type="ORF">IEE83_15725</name>
</gene>
<reference evidence="4" key="1">
    <citation type="submission" date="2023-07" db="EMBL/GenBank/DDBJ databases">
        <title>Dyadobacter sp. nov 'subterranea' isolated from contaminted grondwater.</title>
        <authorList>
            <person name="Szabo I."/>
            <person name="Al-Omari J."/>
            <person name="Szerdahelyi S.G."/>
            <person name="Rado J."/>
        </authorList>
    </citation>
    <scope>NUCLEOTIDE SEQUENCE [LARGE SCALE GENOMIC DNA]</scope>
    <source>
        <strain evidence="4">UP-52</strain>
    </source>
</reference>
<dbReference type="Gene3D" id="3.30.360.10">
    <property type="entry name" value="Dihydrodipicolinate Reductase, domain 2"/>
    <property type="match status" value="1"/>
</dbReference>
<dbReference type="EMBL" id="JACYGY010000001">
    <property type="protein sequence ID" value="MBE9463335.1"/>
    <property type="molecule type" value="Genomic_DNA"/>
</dbReference>
<dbReference type="InterPro" id="IPR052515">
    <property type="entry name" value="Gfo/Idh/MocA_Oxidoreductase"/>
</dbReference>
<sequence length="452" mass="50042">MEKQSRKQNYFSGKNSDFSAISRKGFLSETGKYLAIGAVGSLVIEGAGMDVFAQSSIKATSPPSKIPADKSEPIVLEKWKSEVDQQSGPTPTPMPPDQRIGYAVVGLGHLSLEEILPALNSCKNSKLTALVSGSPEKMKKVATQYGIKSENCYSYETYDQIKNNKEVDVIYIVLPNGLHKEYTIRGAKAGKHILCEKPMANTSQECREMIDACAKAGVKLMVAYRIQYQPHNRKVRELIKNKEFGAPKFLEASNCQSSANPDHWRHKIKLAGGGALPDIGLYCLNTTRFVLGEEPTEIFAYKYTTPGNPLFTEIEEMVSWQMRFPSGVIASCSTNYNVHESRHYRVLCEKGWVNLDKAFAYKGQNLTTARAEGKLELNQNVGIAETDQFAIEMDHFSDCIIKNIKPYTPGEEGLQDHILMEAIYQSAKEGKPVKINSSSATAGIHGPEPELD</sequence>
<dbReference type="InterPro" id="IPR008354">
    <property type="entry name" value="Glc-Fru_OxRdtase_bac"/>
</dbReference>
<feature type="domain" description="Gfo/Idh/MocA-like oxidoreductase N-terminal" evidence="1">
    <location>
        <begin position="101"/>
        <end position="224"/>
    </location>
</feature>
<dbReference type="RefSeq" id="WP_194121471.1">
    <property type="nucleotide sequence ID" value="NZ_JACYGY010000001.1"/>
</dbReference>
<evidence type="ECO:0000313" key="4">
    <source>
        <dbReference type="Proteomes" id="UP000634134"/>
    </source>
</evidence>
<dbReference type="SUPFAM" id="SSF51735">
    <property type="entry name" value="NAD(P)-binding Rossmann-fold domains"/>
    <property type="match status" value="1"/>
</dbReference>
<dbReference type="Gene3D" id="3.40.50.720">
    <property type="entry name" value="NAD(P)-binding Rossmann-like Domain"/>
    <property type="match status" value="1"/>
</dbReference>
<dbReference type="Proteomes" id="UP000634134">
    <property type="component" value="Unassembled WGS sequence"/>
</dbReference>
<name>A0ABR9WCY1_9BACT</name>
<feature type="domain" description="GFO/IDH/MocA-like oxidoreductase" evidence="2">
    <location>
        <begin position="233"/>
        <end position="353"/>
    </location>
</feature>
<evidence type="ECO:0000259" key="1">
    <source>
        <dbReference type="Pfam" id="PF01408"/>
    </source>
</evidence>
<proteinExistence type="predicted"/>
<dbReference type="SUPFAM" id="SSF55347">
    <property type="entry name" value="Glyceraldehyde-3-phosphate dehydrogenase-like, C-terminal domain"/>
    <property type="match status" value="1"/>
</dbReference>
<dbReference type="PRINTS" id="PR01775">
    <property type="entry name" value="GLFROXRDTASE"/>
</dbReference>
<evidence type="ECO:0000313" key="3">
    <source>
        <dbReference type="EMBL" id="MBE9463335.1"/>
    </source>
</evidence>
<organism evidence="3 4">
    <name type="scientific">Dyadobacter subterraneus</name>
    <dbReference type="NCBI Taxonomy" id="2773304"/>
    <lineage>
        <taxon>Bacteria</taxon>
        <taxon>Pseudomonadati</taxon>
        <taxon>Bacteroidota</taxon>
        <taxon>Cytophagia</taxon>
        <taxon>Cytophagales</taxon>
        <taxon>Spirosomataceae</taxon>
        <taxon>Dyadobacter</taxon>
    </lineage>
</organism>
<dbReference type="InterPro" id="IPR055170">
    <property type="entry name" value="GFO_IDH_MocA-like_dom"/>
</dbReference>
<evidence type="ECO:0000259" key="2">
    <source>
        <dbReference type="Pfam" id="PF22725"/>
    </source>
</evidence>
<protein>
    <submittedName>
        <fullName evidence="3">Gfo/Idh/MocA family oxidoreductase</fullName>
    </submittedName>
</protein>
<dbReference type="InterPro" id="IPR000683">
    <property type="entry name" value="Gfo/Idh/MocA-like_OxRdtase_N"/>
</dbReference>
<dbReference type="PANTHER" id="PTHR43249">
    <property type="entry name" value="UDP-N-ACETYL-2-AMINO-2-DEOXY-D-GLUCURONATE OXIDASE"/>
    <property type="match status" value="1"/>
</dbReference>
<comment type="caution">
    <text evidence="3">The sequence shown here is derived from an EMBL/GenBank/DDBJ whole genome shotgun (WGS) entry which is preliminary data.</text>
</comment>
<dbReference type="InterPro" id="IPR036291">
    <property type="entry name" value="NAD(P)-bd_dom_sf"/>
</dbReference>
<dbReference type="PANTHER" id="PTHR43249:SF1">
    <property type="entry name" value="D-GLUCOSIDE 3-DEHYDROGENASE"/>
    <property type="match status" value="1"/>
</dbReference>
<keyword evidence="4" id="KW-1185">Reference proteome</keyword>
<dbReference type="Pfam" id="PF22725">
    <property type="entry name" value="GFO_IDH_MocA_C3"/>
    <property type="match status" value="1"/>
</dbReference>
<dbReference type="Pfam" id="PF01408">
    <property type="entry name" value="GFO_IDH_MocA"/>
    <property type="match status" value="1"/>
</dbReference>
<accession>A0ABR9WCY1</accession>